<gene>
    <name evidence="1" type="ORF">MENT_LOCUS10743</name>
</gene>
<sequence length="48" mass="5408">MIDCMVQCIPKNTSATNKKARSIGVKFDFSELIEENFGGKITELKKED</sequence>
<organism evidence="1 2">
    <name type="scientific">Meloidogyne enterolobii</name>
    <name type="common">Root-knot nematode worm</name>
    <name type="synonym">Meloidogyne mayaguensis</name>
    <dbReference type="NCBI Taxonomy" id="390850"/>
    <lineage>
        <taxon>Eukaryota</taxon>
        <taxon>Metazoa</taxon>
        <taxon>Ecdysozoa</taxon>
        <taxon>Nematoda</taxon>
        <taxon>Chromadorea</taxon>
        <taxon>Rhabditida</taxon>
        <taxon>Tylenchina</taxon>
        <taxon>Tylenchomorpha</taxon>
        <taxon>Tylenchoidea</taxon>
        <taxon>Meloidogynidae</taxon>
        <taxon>Meloidogyninae</taxon>
        <taxon>Meloidogyne</taxon>
    </lineage>
</organism>
<proteinExistence type="predicted"/>
<reference evidence="1 2" key="1">
    <citation type="submission" date="2020-08" db="EMBL/GenBank/DDBJ databases">
        <authorList>
            <person name="Koutsovoulos G."/>
            <person name="Danchin GJ E."/>
        </authorList>
    </citation>
    <scope>NUCLEOTIDE SEQUENCE [LARGE SCALE GENOMIC DNA]</scope>
</reference>
<protein>
    <submittedName>
        <fullName evidence="1">Uncharacterized protein</fullName>
    </submittedName>
</protein>
<dbReference type="EMBL" id="CAJEWN010000050">
    <property type="protein sequence ID" value="CAD2152385.1"/>
    <property type="molecule type" value="Genomic_DNA"/>
</dbReference>
<dbReference type="Proteomes" id="UP000580250">
    <property type="component" value="Unassembled WGS sequence"/>
</dbReference>
<name>A0A6V7UBF4_MELEN</name>
<evidence type="ECO:0000313" key="1">
    <source>
        <dbReference type="EMBL" id="CAD2152385.1"/>
    </source>
</evidence>
<evidence type="ECO:0000313" key="2">
    <source>
        <dbReference type="Proteomes" id="UP000580250"/>
    </source>
</evidence>
<dbReference type="OrthoDB" id="5900791at2759"/>
<dbReference type="AlphaFoldDB" id="A0A6V7UBF4"/>
<accession>A0A6V7UBF4</accession>
<comment type="caution">
    <text evidence="1">The sequence shown here is derived from an EMBL/GenBank/DDBJ whole genome shotgun (WGS) entry which is preliminary data.</text>
</comment>